<dbReference type="PROSITE" id="PS50850">
    <property type="entry name" value="MFS"/>
    <property type="match status" value="1"/>
</dbReference>
<protein>
    <submittedName>
        <fullName evidence="9">Predicted arabinose efflux permease, MFS family</fullName>
    </submittedName>
</protein>
<feature type="transmembrane region" description="Helical" evidence="7">
    <location>
        <begin position="101"/>
        <end position="122"/>
    </location>
</feature>
<proteinExistence type="predicted"/>
<dbReference type="STRING" id="553469.SAMN04487947_0637"/>
<keyword evidence="5 7" id="KW-0472">Membrane</keyword>
<dbReference type="InterPro" id="IPR001958">
    <property type="entry name" value="Tet-R_TetA/multi-R_MdtG-like"/>
</dbReference>
<keyword evidence="4 7" id="KW-1133">Transmembrane helix</keyword>
<name>A0A1I6G6G4_9EURY</name>
<dbReference type="InterPro" id="IPR036259">
    <property type="entry name" value="MFS_trans_sf"/>
</dbReference>
<evidence type="ECO:0000256" key="7">
    <source>
        <dbReference type="SAM" id="Phobius"/>
    </source>
</evidence>
<dbReference type="CDD" id="cd17325">
    <property type="entry name" value="MFS_MdtG_SLC18_like"/>
    <property type="match status" value="1"/>
</dbReference>
<dbReference type="PANTHER" id="PTHR23506">
    <property type="entry name" value="GH10249P"/>
    <property type="match status" value="1"/>
</dbReference>
<dbReference type="AlphaFoldDB" id="A0A1I6G6G4"/>
<evidence type="ECO:0000313" key="10">
    <source>
        <dbReference type="Proteomes" id="UP000198531"/>
    </source>
</evidence>
<dbReference type="InterPro" id="IPR011701">
    <property type="entry name" value="MFS"/>
</dbReference>
<feature type="region of interest" description="Disordered" evidence="6">
    <location>
        <begin position="1"/>
        <end position="65"/>
    </location>
</feature>
<feature type="transmembrane region" description="Helical" evidence="7">
    <location>
        <begin position="324"/>
        <end position="345"/>
    </location>
</feature>
<feature type="transmembrane region" description="Helical" evidence="7">
    <location>
        <begin position="171"/>
        <end position="196"/>
    </location>
</feature>
<accession>A0A1I6G6G4</accession>
<dbReference type="GO" id="GO:0022857">
    <property type="term" value="F:transmembrane transporter activity"/>
    <property type="evidence" value="ECO:0007669"/>
    <property type="project" value="InterPro"/>
</dbReference>
<feature type="transmembrane region" description="Helical" evidence="7">
    <location>
        <begin position="143"/>
        <end position="165"/>
    </location>
</feature>
<keyword evidence="2" id="KW-0813">Transport</keyword>
<dbReference type="PRINTS" id="PR01035">
    <property type="entry name" value="TCRTETA"/>
</dbReference>
<organism evidence="9 10">
    <name type="scientific">Halogeometricum rufum</name>
    <dbReference type="NCBI Taxonomy" id="553469"/>
    <lineage>
        <taxon>Archaea</taxon>
        <taxon>Methanobacteriati</taxon>
        <taxon>Methanobacteriota</taxon>
        <taxon>Stenosarchaea group</taxon>
        <taxon>Halobacteria</taxon>
        <taxon>Halobacteriales</taxon>
        <taxon>Haloferacaceae</taxon>
        <taxon>Halogeometricum</taxon>
    </lineage>
</organism>
<evidence type="ECO:0000256" key="3">
    <source>
        <dbReference type="ARBA" id="ARBA00022692"/>
    </source>
</evidence>
<dbReference type="InterPro" id="IPR050930">
    <property type="entry name" value="MFS_Vesicular_Transporter"/>
</dbReference>
<dbReference type="InterPro" id="IPR020846">
    <property type="entry name" value="MFS_dom"/>
</dbReference>
<dbReference type="PANTHER" id="PTHR23506:SF23">
    <property type="entry name" value="GH10249P"/>
    <property type="match status" value="1"/>
</dbReference>
<dbReference type="Proteomes" id="UP000198531">
    <property type="component" value="Unassembled WGS sequence"/>
</dbReference>
<feature type="transmembrane region" description="Helical" evidence="7">
    <location>
        <begin position="445"/>
        <end position="466"/>
    </location>
</feature>
<feature type="transmembrane region" description="Helical" evidence="7">
    <location>
        <begin position="240"/>
        <end position="261"/>
    </location>
</feature>
<dbReference type="EMBL" id="FOYT01000001">
    <property type="protein sequence ID" value="SFR37711.1"/>
    <property type="molecule type" value="Genomic_DNA"/>
</dbReference>
<feature type="domain" description="Major facilitator superfamily (MFS) profile" evidence="8">
    <location>
        <begin position="76"/>
        <end position="470"/>
    </location>
</feature>
<dbReference type="Gene3D" id="1.20.1250.20">
    <property type="entry name" value="MFS general substrate transporter like domains"/>
    <property type="match status" value="1"/>
</dbReference>
<keyword evidence="3 7" id="KW-0812">Transmembrane</keyword>
<evidence type="ECO:0000256" key="4">
    <source>
        <dbReference type="ARBA" id="ARBA00022989"/>
    </source>
</evidence>
<reference evidence="10" key="1">
    <citation type="submission" date="2016-10" db="EMBL/GenBank/DDBJ databases">
        <authorList>
            <person name="Varghese N."/>
            <person name="Submissions S."/>
        </authorList>
    </citation>
    <scope>NUCLEOTIDE SEQUENCE [LARGE SCALE GENOMIC DNA]</scope>
    <source>
        <strain evidence="10">CGMCC 1.7736</strain>
    </source>
</reference>
<evidence type="ECO:0000256" key="1">
    <source>
        <dbReference type="ARBA" id="ARBA00004141"/>
    </source>
</evidence>
<feature type="transmembrane region" description="Helical" evidence="7">
    <location>
        <begin position="217"/>
        <end position="234"/>
    </location>
</feature>
<dbReference type="SUPFAM" id="SSF103473">
    <property type="entry name" value="MFS general substrate transporter"/>
    <property type="match status" value="1"/>
</dbReference>
<feature type="transmembrane region" description="Helical" evidence="7">
    <location>
        <begin position="282"/>
        <end position="312"/>
    </location>
</feature>
<dbReference type="Pfam" id="PF07690">
    <property type="entry name" value="MFS_1"/>
    <property type="match status" value="1"/>
</dbReference>
<sequence>MRCVRSTRLSSGFAEGNARFQSTKRRVADSTASQDGVHENPAGDRRERSVSPGSDTPRGRDVSRWFGGDEPSVRFVAGSLIAGVFFGGVGAGVAFPTLPTFGPILGISPFLVGLILSTNRFTRLVMNTPAGQVLDRYGTRRPMIAGFVGQGLAPFGYVLGLHAAVVPLDSATVFVLSRAVWGVGSAFVFVGAFSTITHVTTAANRGKWVGYMRGGQSLGFPAGLVVGGLVTDALGYSEAFLVAGCAGLFAAAVVALVLPNVRTDVSATSSLREVPKLVRTDVRIFTVGAVNFAVRFLFAGVLLSTAVLYAGAHDISIGVLSETGVSGVVMAVAVVASSLTTLVVGRYSDRLSNRAALTLPALGLLAAGFALLALVPTLAATLVAVALVGVGVGGSNPPLLAYLGDLSPSDDVGKLGGVYNVFGDLGSTLGPLVAVPLVEIVGFRAEYLACVGLVLVVGALVAKTLYGEAATVPRSELS</sequence>
<feature type="transmembrane region" description="Helical" evidence="7">
    <location>
        <begin position="357"/>
        <end position="390"/>
    </location>
</feature>
<evidence type="ECO:0000256" key="5">
    <source>
        <dbReference type="ARBA" id="ARBA00023136"/>
    </source>
</evidence>
<dbReference type="GO" id="GO:0016020">
    <property type="term" value="C:membrane"/>
    <property type="evidence" value="ECO:0007669"/>
    <property type="project" value="UniProtKB-SubCell"/>
</dbReference>
<evidence type="ECO:0000256" key="6">
    <source>
        <dbReference type="SAM" id="MobiDB-lite"/>
    </source>
</evidence>
<evidence type="ECO:0000256" key="2">
    <source>
        <dbReference type="ARBA" id="ARBA00022448"/>
    </source>
</evidence>
<feature type="compositionally biased region" description="Basic and acidic residues" evidence="6">
    <location>
        <begin position="36"/>
        <end position="49"/>
    </location>
</feature>
<comment type="subcellular location">
    <subcellularLocation>
        <location evidence="1">Membrane</location>
        <topology evidence="1">Multi-pass membrane protein</topology>
    </subcellularLocation>
</comment>
<evidence type="ECO:0000259" key="8">
    <source>
        <dbReference type="PROSITE" id="PS50850"/>
    </source>
</evidence>
<gene>
    <name evidence="9" type="ORF">SAMN04487947_0637</name>
</gene>
<feature type="transmembrane region" description="Helical" evidence="7">
    <location>
        <begin position="73"/>
        <end position="95"/>
    </location>
</feature>
<keyword evidence="10" id="KW-1185">Reference proteome</keyword>
<evidence type="ECO:0000313" key="9">
    <source>
        <dbReference type="EMBL" id="SFR37711.1"/>
    </source>
</evidence>